<feature type="binding site" evidence="7">
    <location>
        <position position="320"/>
    </location>
    <ligand>
        <name>substrate</name>
    </ligand>
</feature>
<evidence type="ECO:0000256" key="6">
    <source>
        <dbReference type="ARBA" id="ARBA00023277"/>
    </source>
</evidence>
<dbReference type="UniPathway" id="UPA00115">
    <property type="reaction ID" value="UER00408"/>
</dbReference>
<feature type="binding site" evidence="7">
    <location>
        <position position="42"/>
    </location>
    <ligand>
        <name>NADP(+)</name>
        <dbReference type="ChEBI" id="CHEBI:58349"/>
    </ligand>
</feature>
<accession>A0A399F4K4</accession>
<dbReference type="InterPro" id="IPR022675">
    <property type="entry name" value="G6P_DH_C"/>
</dbReference>
<feature type="binding site" evidence="7">
    <location>
        <position position="168"/>
    </location>
    <ligand>
        <name>substrate</name>
    </ligand>
</feature>
<keyword evidence="4 7" id="KW-0521">NADP</keyword>
<dbReference type="GO" id="GO:0005829">
    <property type="term" value="C:cytosol"/>
    <property type="evidence" value="ECO:0007669"/>
    <property type="project" value="TreeGrafter"/>
</dbReference>
<gene>
    <name evidence="10" type="primary">zwf_1</name>
    <name evidence="7" type="synonym">zwf</name>
    <name evidence="10" type="ORF">Mrose_00017</name>
</gene>
<sequence length="457" mass="51574">MIDLVIFGATGDLAARKLFPAIYELEAAGYLPEELRIVGVGRKPWSEHEFDKSVREALAEFQKNLEADVVERFIRRTTYRQMDFSPESFEALAKDSAPSSIFYLSLPPDAFPVVGTGLGEAGLAREKGNHFRRLVIEKPFGHDLQSALELQATLTKHWDESQILRIDHFLGKETVQNILVFRFANSWLEPLWNAQHIAQVQITAAESIGIEGRGAFYDKVGAVRDMMQNHMMQLLTLSALEPPPRLEADLLRNEKNKVLRSARPLSSGDIVRGQYTGYLEEAGVKSSNTETFAALRLYLDNWRWKGVPFYLRTGKSMSKKRTTIAVQFREPPTQLFTDTHCDPGSSWVVLELQPNESLHLEMQVKTPGLQFGSRPVVLSTPYSNGDAHELSAYATLILDALEGDASLFIRFDEVEWAWRLIEPVLGANQPVELYSVGSDGPAGQHYLMEDLHRWRSL</sequence>
<keyword evidence="11" id="KW-1185">Reference proteome</keyword>
<feature type="domain" description="Glucose-6-phosphate dehydrogenase C-terminal" evidence="9">
    <location>
        <begin position="179"/>
        <end position="454"/>
    </location>
</feature>
<dbReference type="GO" id="GO:0050661">
    <property type="term" value="F:NADP binding"/>
    <property type="evidence" value="ECO:0007669"/>
    <property type="project" value="UniProtKB-UniRule"/>
</dbReference>
<evidence type="ECO:0000313" key="10">
    <source>
        <dbReference type="EMBL" id="RIH89792.1"/>
    </source>
</evidence>
<dbReference type="AlphaFoldDB" id="A0A399F4K4"/>
<protein>
    <recommendedName>
        <fullName evidence="7">Glucose-6-phosphate 1-dehydrogenase</fullName>
        <shortName evidence="7">G6PD</shortName>
        <ecNumber evidence="7">1.1.1.49</ecNumber>
    </recommendedName>
</protein>
<dbReference type="Gene3D" id="3.40.50.720">
    <property type="entry name" value="NAD(P)-binding Rossmann-like Domain"/>
    <property type="match status" value="1"/>
</dbReference>
<comment type="similarity">
    <text evidence="2 7">Belongs to the glucose-6-phosphate dehydrogenase family.</text>
</comment>
<dbReference type="Pfam" id="PF02781">
    <property type="entry name" value="G6PD_C"/>
    <property type="match status" value="1"/>
</dbReference>
<dbReference type="GO" id="GO:0004345">
    <property type="term" value="F:glucose-6-phosphate dehydrogenase activity"/>
    <property type="evidence" value="ECO:0007669"/>
    <property type="project" value="UniProtKB-UniRule"/>
</dbReference>
<dbReference type="EC" id="1.1.1.49" evidence="7"/>
<dbReference type="SUPFAM" id="SSF51735">
    <property type="entry name" value="NAD(P)-binding Rossmann-fold domains"/>
    <property type="match status" value="1"/>
</dbReference>
<comment type="pathway">
    <text evidence="1 7">Carbohydrate degradation; pentose phosphate pathway; D-ribulose 5-phosphate from D-glucose 6-phosphate (oxidative stage): step 1/3.</text>
</comment>
<feature type="domain" description="Glucose-6-phosphate dehydrogenase NAD-binding" evidence="8">
    <location>
        <begin position="5"/>
        <end position="177"/>
    </location>
</feature>
<evidence type="ECO:0000256" key="2">
    <source>
        <dbReference type="ARBA" id="ARBA00009975"/>
    </source>
</evidence>
<dbReference type="RefSeq" id="WP_119275514.1">
    <property type="nucleotide sequence ID" value="NZ_QWLA01000001.1"/>
</dbReference>
<evidence type="ECO:0000256" key="7">
    <source>
        <dbReference type="HAMAP-Rule" id="MF_00966"/>
    </source>
</evidence>
<dbReference type="OrthoDB" id="9802739at2"/>
<dbReference type="Gene3D" id="3.30.360.10">
    <property type="entry name" value="Dihydrodipicolinate Reductase, domain 2"/>
    <property type="match status" value="1"/>
</dbReference>
<dbReference type="Proteomes" id="UP000265341">
    <property type="component" value="Unassembled WGS sequence"/>
</dbReference>
<comment type="caution">
    <text evidence="10">The sequence shown here is derived from an EMBL/GenBank/DDBJ whole genome shotgun (WGS) entry which is preliminary data.</text>
</comment>
<dbReference type="InterPro" id="IPR001282">
    <property type="entry name" value="G6P_DH"/>
</dbReference>
<evidence type="ECO:0000313" key="11">
    <source>
        <dbReference type="Proteomes" id="UP000265341"/>
    </source>
</evidence>
<dbReference type="PANTHER" id="PTHR23429">
    <property type="entry name" value="GLUCOSE-6-PHOSPHATE 1-DEHYDROGENASE G6PD"/>
    <property type="match status" value="1"/>
</dbReference>
<dbReference type="NCBIfam" id="TIGR00871">
    <property type="entry name" value="zwf"/>
    <property type="match status" value="1"/>
</dbReference>
<keyword evidence="3 7" id="KW-0313">Glucose metabolism</keyword>
<feature type="binding site" evidence="7">
    <location>
        <position position="138"/>
    </location>
    <ligand>
        <name>NADP(+)</name>
        <dbReference type="ChEBI" id="CHEBI:58349"/>
    </ligand>
</feature>
<dbReference type="InterPro" id="IPR019796">
    <property type="entry name" value="G6P_DH_AS"/>
</dbReference>
<feature type="binding site" evidence="7">
    <location>
        <position position="315"/>
    </location>
    <ligand>
        <name>substrate</name>
    </ligand>
</feature>
<dbReference type="Pfam" id="PF00479">
    <property type="entry name" value="G6PD_N"/>
    <property type="match status" value="1"/>
</dbReference>
<evidence type="ECO:0000256" key="5">
    <source>
        <dbReference type="ARBA" id="ARBA00023002"/>
    </source>
</evidence>
<reference evidence="10 11" key="1">
    <citation type="submission" date="2018-08" db="EMBL/GenBank/DDBJ databases">
        <title>Meiothermus roseus NBRC 110900 genome sequencing project.</title>
        <authorList>
            <person name="Da Costa M.S."/>
            <person name="Albuquerque L."/>
            <person name="Raposo P."/>
            <person name="Froufe H.J.C."/>
            <person name="Barroso C.S."/>
            <person name="Egas C."/>
        </authorList>
    </citation>
    <scope>NUCLEOTIDE SEQUENCE [LARGE SCALE GENOMIC DNA]</scope>
    <source>
        <strain evidence="10 11">NBRC 110900</strain>
    </source>
</reference>
<evidence type="ECO:0000259" key="9">
    <source>
        <dbReference type="Pfam" id="PF02781"/>
    </source>
</evidence>
<feature type="active site" description="Proton acceptor" evidence="7">
    <location>
        <position position="230"/>
    </location>
</feature>
<comment type="caution">
    <text evidence="7">Lacks conserved residue(s) required for the propagation of feature annotation.</text>
</comment>
<dbReference type="HAMAP" id="MF_00966">
    <property type="entry name" value="G6PD"/>
    <property type="match status" value="1"/>
</dbReference>
<feature type="binding site" evidence="7">
    <location>
        <begin position="83"/>
        <end position="84"/>
    </location>
    <ligand>
        <name>NADP(+)</name>
        <dbReference type="ChEBI" id="CHEBI:58349"/>
    </ligand>
</feature>
<dbReference type="GO" id="GO:0006006">
    <property type="term" value="P:glucose metabolic process"/>
    <property type="evidence" value="ECO:0007669"/>
    <property type="project" value="UniProtKB-KW"/>
</dbReference>
<comment type="function">
    <text evidence="7">Catalyzes the oxidation of glucose 6-phosphate to 6-phosphogluconolactone.</text>
</comment>
<organism evidence="10 11">
    <name type="scientific">Calidithermus roseus</name>
    <dbReference type="NCBI Taxonomy" id="1644118"/>
    <lineage>
        <taxon>Bacteria</taxon>
        <taxon>Thermotogati</taxon>
        <taxon>Deinococcota</taxon>
        <taxon>Deinococci</taxon>
        <taxon>Thermales</taxon>
        <taxon>Thermaceae</taxon>
        <taxon>Calidithermus</taxon>
    </lineage>
</organism>
<dbReference type="PANTHER" id="PTHR23429:SF0">
    <property type="entry name" value="GLUCOSE-6-PHOSPHATE 1-DEHYDROGENASE"/>
    <property type="match status" value="1"/>
</dbReference>
<evidence type="ECO:0000256" key="4">
    <source>
        <dbReference type="ARBA" id="ARBA00022857"/>
    </source>
</evidence>
<evidence type="ECO:0000259" key="8">
    <source>
        <dbReference type="Pfam" id="PF00479"/>
    </source>
</evidence>
<name>A0A399F4K4_9DEIN</name>
<dbReference type="GO" id="GO:0009051">
    <property type="term" value="P:pentose-phosphate shunt, oxidative branch"/>
    <property type="evidence" value="ECO:0007669"/>
    <property type="project" value="TreeGrafter"/>
</dbReference>
<evidence type="ECO:0000256" key="3">
    <source>
        <dbReference type="ARBA" id="ARBA00022526"/>
    </source>
</evidence>
<dbReference type="EMBL" id="QWLA01000001">
    <property type="protein sequence ID" value="RIH89792.1"/>
    <property type="molecule type" value="Genomic_DNA"/>
</dbReference>
<feature type="binding site" evidence="7">
    <location>
        <position position="172"/>
    </location>
    <ligand>
        <name>substrate</name>
    </ligand>
</feature>
<dbReference type="InterPro" id="IPR022674">
    <property type="entry name" value="G6P_DH_NAD-bd"/>
</dbReference>
<dbReference type="PRINTS" id="PR00079">
    <property type="entry name" value="G6PDHDRGNASE"/>
</dbReference>
<comment type="catalytic activity">
    <reaction evidence="7">
        <text>D-glucose 6-phosphate + NADP(+) = 6-phospho-D-glucono-1,5-lactone + NADPH + H(+)</text>
        <dbReference type="Rhea" id="RHEA:15841"/>
        <dbReference type="ChEBI" id="CHEBI:15378"/>
        <dbReference type="ChEBI" id="CHEBI:57783"/>
        <dbReference type="ChEBI" id="CHEBI:57955"/>
        <dbReference type="ChEBI" id="CHEBI:58349"/>
        <dbReference type="ChEBI" id="CHEBI:61548"/>
        <dbReference type="EC" id="1.1.1.49"/>
    </reaction>
</comment>
<evidence type="ECO:0000256" key="1">
    <source>
        <dbReference type="ARBA" id="ARBA00004937"/>
    </source>
</evidence>
<dbReference type="SUPFAM" id="SSF55347">
    <property type="entry name" value="Glyceraldehyde-3-phosphate dehydrogenase-like, C-terminal domain"/>
    <property type="match status" value="1"/>
</dbReference>
<dbReference type="PIRSF" id="PIRSF000110">
    <property type="entry name" value="G6PD"/>
    <property type="match status" value="1"/>
</dbReference>
<dbReference type="PROSITE" id="PS00069">
    <property type="entry name" value="G6P_DEHYDROGENASE"/>
    <property type="match status" value="1"/>
</dbReference>
<feature type="binding site" evidence="7">
    <location>
        <position position="206"/>
    </location>
    <ligand>
        <name>substrate</name>
    </ligand>
</feature>
<dbReference type="InterPro" id="IPR036291">
    <property type="entry name" value="NAD(P)-bd_dom_sf"/>
</dbReference>
<feature type="binding site" evidence="7">
    <location>
        <position position="225"/>
    </location>
    <ligand>
        <name>substrate</name>
    </ligand>
</feature>
<keyword evidence="6 7" id="KW-0119">Carbohydrate metabolism</keyword>
<keyword evidence="5 7" id="KW-0560">Oxidoreductase</keyword>
<proteinExistence type="inferred from homology"/>